<evidence type="ECO:0000256" key="3">
    <source>
        <dbReference type="ARBA" id="ARBA00022598"/>
    </source>
</evidence>
<protein>
    <submittedName>
        <fullName evidence="13">Putative molybdopterin biosynthesis protein moeb protein</fullName>
    </submittedName>
</protein>
<dbReference type="FunFam" id="3.40.50.720:FF:000125">
    <property type="entry name" value="tRNA threonylcarbamoyladenosine dehydratase 2-like"/>
    <property type="match status" value="1"/>
</dbReference>
<dbReference type="CDD" id="cd00755">
    <property type="entry name" value="YgdL_like"/>
    <property type="match status" value="1"/>
</dbReference>
<accession>M7TU14</accession>
<keyword evidence="4" id="KW-0812">Transmembrane</keyword>
<dbReference type="Gene3D" id="3.40.50.720">
    <property type="entry name" value="NAD(P)-binding Rossmann-like Domain"/>
    <property type="match status" value="1"/>
</dbReference>
<keyword evidence="7" id="KW-0067">ATP-binding</keyword>
<evidence type="ECO:0000256" key="5">
    <source>
        <dbReference type="ARBA" id="ARBA00022741"/>
    </source>
</evidence>
<dbReference type="EMBL" id="KB705938">
    <property type="protein sequence ID" value="EMR70155.1"/>
    <property type="molecule type" value="Genomic_DNA"/>
</dbReference>
<dbReference type="eggNOG" id="KOG2018">
    <property type="taxonomic scope" value="Eukaryota"/>
</dbReference>
<proteinExistence type="inferred from homology"/>
<dbReference type="STRING" id="1287681.M7TU14"/>
<dbReference type="InterPro" id="IPR000594">
    <property type="entry name" value="ThiF_NAD_FAD-bd"/>
</dbReference>
<evidence type="ECO:0000256" key="8">
    <source>
        <dbReference type="ARBA" id="ARBA00022989"/>
    </source>
</evidence>
<dbReference type="InterPro" id="IPR035985">
    <property type="entry name" value="Ubiquitin-activating_enz"/>
</dbReference>
<keyword evidence="8" id="KW-1133">Transmembrane helix</keyword>
<comment type="similarity">
    <text evidence="2">Belongs to the HesA/MoeB/ThiF family.</text>
</comment>
<evidence type="ECO:0000256" key="6">
    <source>
        <dbReference type="ARBA" id="ARBA00022787"/>
    </source>
</evidence>
<feature type="domain" description="THIF-type NAD/FAD binding fold" evidence="12">
    <location>
        <begin position="101"/>
        <end position="370"/>
    </location>
</feature>
<name>M7TU14_EUTLA</name>
<evidence type="ECO:0000313" key="13">
    <source>
        <dbReference type="EMBL" id="EMR70155.1"/>
    </source>
</evidence>
<keyword evidence="9" id="KW-0496">Mitochondrion</keyword>
<dbReference type="Proteomes" id="UP000012174">
    <property type="component" value="Unassembled WGS sequence"/>
</dbReference>
<gene>
    <name evidence="13" type="ORF">UCREL1_2815</name>
</gene>
<reference evidence="14" key="1">
    <citation type="journal article" date="2013" name="Genome Announc.">
        <title>Draft genome sequence of the grapevine dieback fungus Eutypa lata UCR-EL1.</title>
        <authorList>
            <person name="Blanco-Ulate B."/>
            <person name="Rolshausen P.E."/>
            <person name="Cantu D."/>
        </authorList>
    </citation>
    <scope>NUCLEOTIDE SEQUENCE [LARGE SCALE GENOMIC DNA]</scope>
    <source>
        <strain evidence="14">UCR-EL1</strain>
    </source>
</reference>
<dbReference type="SUPFAM" id="SSF69572">
    <property type="entry name" value="Activating enzymes of the ubiquitin-like proteins"/>
    <property type="match status" value="1"/>
</dbReference>
<evidence type="ECO:0000256" key="4">
    <source>
        <dbReference type="ARBA" id="ARBA00022692"/>
    </source>
</evidence>
<evidence type="ECO:0000313" key="14">
    <source>
        <dbReference type="Proteomes" id="UP000012174"/>
    </source>
</evidence>
<keyword evidence="3" id="KW-0436">Ligase</keyword>
<evidence type="ECO:0000259" key="12">
    <source>
        <dbReference type="Pfam" id="PF00899"/>
    </source>
</evidence>
<evidence type="ECO:0000256" key="10">
    <source>
        <dbReference type="ARBA" id="ARBA00023136"/>
    </source>
</evidence>
<comment type="subcellular location">
    <subcellularLocation>
        <location evidence="1">Mitochondrion outer membrane</location>
        <topology evidence="1">Multi-pass membrane protein</topology>
    </subcellularLocation>
</comment>
<dbReference type="OrthoDB" id="10265862at2759"/>
<evidence type="ECO:0000256" key="2">
    <source>
        <dbReference type="ARBA" id="ARBA00009919"/>
    </source>
</evidence>
<dbReference type="PANTHER" id="PTHR43267:SF2">
    <property type="entry name" value="TRNA THREONYLCARBAMOYLADENOSINE DEHYDRATASE 1-RELATED"/>
    <property type="match status" value="1"/>
</dbReference>
<dbReference type="PANTHER" id="PTHR43267">
    <property type="entry name" value="TRNA THREONYLCARBAMOYLADENOSINE DEHYDRATASE"/>
    <property type="match status" value="1"/>
</dbReference>
<dbReference type="GO" id="GO:0061504">
    <property type="term" value="P:cyclic threonylcarbamoyladenosine biosynthetic process"/>
    <property type="evidence" value="ECO:0007669"/>
    <property type="project" value="TreeGrafter"/>
</dbReference>
<dbReference type="GO" id="GO:0061503">
    <property type="term" value="F:tRNA threonylcarbamoyladenosine dehydratase"/>
    <property type="evidence" value="ECO:0007669"/>
    <property type="project" value="TreeGrafter"/>
</dbReference>
<evidence type="ECO:0000256" key="7">
    <source>
        <dbReference type="ARBA" id="ARBA00022840"/>
    </source>
</evidence>
<keyword evidence="5" id="KW-0547">Nucleotide-binding</keyword>
<comment type="function">
    <text evidence="11">Catalyzes the ATP-dependent dehydration of threonylcarbamoyladenosine at position 37 (t(6)A37) to form cyclic t(6)A37 (ct(6)A37) in tRNAs that read codons beginning with adenine.</text>
</comment>
<dbReference type="Pfam" id="PF00899">
    <property type="entry name" value="ThiF"/>
    <property type="match status" value="1"/>
</dbReference>
<organism evidence="13 14">
    <name type="scientific">Eutypa lata (strain UCR-EL1)</name>
    <name type="common">Grapevine dieback disease fungus</name>
    <name type="synonym">Eutypa armeniacae</name>
    <dbReference type="NCBI Taxonomy" id="1287681"/>
    <lineage>
        <taxon>Eukaryota</taxon>
        <taxon>Fungi</taxon>
        <taxon>Dikarya</taxon>
        <taxon>Ascomycota</taxon>
        <taxon>Pezizomycotina</taxon>
        <taxon>Sordariomycetes</taxon>
        <taxon>Xylariomycetidae</taxon>
        <taxon>Xylariales</taxon>
        <taxon>Diatrypaceae</taxon>
        <taxon>Eutypa</taxon>
    </lineage>
</organism>
<evidence type="ECO:0000256" key="9">
    <source>
        <dbReference type="ARBA" id="ARBA00023128"/>
    </source>
</evidence>
<dbReference type="GO" id="GO:0008641">
    <property type="term" value="F:ubiquitin-like modifier activating enzyme activity"/>
    <property type="evidence" value="ECO:0007669"/>
    <property type="project" value="InterPro"/>
</dbReference>
<keyword evidence="6" id="KW-1000">Mitochondrion outer membrane</keyword>
<dbReference type="GO" id="GO:0005741">
    <property type="term" value="C:mitochondrial outer membrane"/>
    <property type="evidence" value="ECO:0007669"/>
    <property type="project" value="UniProtKB-SubCell"/>
</dbReference>
<dbReference type="AlphaFoldDB" id="M7TU14"/>
<evidence type="ECO:0000256" key="11">
    <source>
        <dbReference type="ARBA" id="ARBA00060084"/>
    </source>
</evidence>
<dbReference type="GO" id="GO:0005524">
    <property type="term" value="F:ATP binding"/>
    <property type="evidence" value="ECO:0007669"/>
    <property type="project" value="UniProtKB-KW"/>
</dbReference>
<keyword evidence="14" id="KW-1185">Reference proteome</keyword>
<dbReference type="HOGENOM" id="CLU_013325_9_3_1"/>
<keyword evidence="10" id="KW-0472">Membrane</keyword>
<sequence length="520" mass="56904">MASSFIERASSNSRVQLAATAIASGAVVAGAILGYQHLQHQERVSQLKDSIHLRNDGQKVTTKINGATTTTDKEDLRNEQLARRAQAGDYDEELILEQLARNRVFLGPEGFEKLRNAFVVVVGCGGVGSHCAAALARSGVARLRLVDFDQVTLSSLNRHAVATLADVGTAKVQCLRRRLLAIAPWVCFDLRQEKYWDEAADRLLEPWGGEDIDGDAMEIAGSGKKPDFVVDAIDNIDTKVSLLKYCHDHGLPVISAMGAGCKSDPTRMMVGDISTTTDDGLSRATRRRLKLRGITQGIPTVFSTEQAGDGKAQLLPLPEDEFQKGPVGDLGVLPDFRVRILPVLGTMPAVFGYTVANHVILSITGYPHDYVQAKGRDKMYDGILAAVQGGEERILRHMTGGNVAITQGLKTPIAISDLAFLVEEIFKGRSAITGLPTRLTLVRWRKPTESPLVRIGEGADEQKSSNLKLSDLVCMTKEEAIRHDKAILRGQKTHEEVYDASAIEKVEKLVKEVEIYERYR</sequence>
<dbReference type="KEGG" id="ela:UCREL1_2815"/>
<dbReference type="InterPro" id="IPR045886">
    <property type="entry name" value="ThiF/MoeB/HesA"/>
</dbReference>
<dbReference type="OMA" id="GSWVVTM"/>
<evidence type="ECO:0000256" key="1">
    <source>
        <dbReference type="ARBA" id="ARBA00004374"/>
    </source>
</evidence>